<dbReference type="PIRSF" id="PIRSF006402">
    <property type="entry name" value="UCP006402_thioredoxin"/>
    <property type="match status" value="1"/>
</dbReference>
<proteinExistence type="predicted"/>
<dbReference type="InterPro" id="IPR008928">
    <property type="entry name" value="6-hairpin_glycosidase_sf"/>
</dbReference>
<dbReference type="InterPro" id="IPR024705">
    <property type="entry name" value="Ssp411"/>
</dbReference>
<dbReference type="InterPro" id="IPR012341">
    <property type="entry name" value="6hp_glycosidase-like_sf"/>
</dbReference>
<dbReference type="Gene3D" id="1.50.10.10">
    <property type="match status" value="1"/>
</dbReference>
<protein>
    <recommendedName>
        <fullName evidence="1">Spermatogenesis-associated protein 20-like TRX domain-containing protein</fullName>
    </recommendedName>
</protein>
<evidence type="ECO:0000259" key="1">
    <source>
        <dbReference type="Pfam" id="PF03190"/>
    </source>
</evidence>
<dbReference type="InterPro" id="IPR036249">
    <property type="entry name" value="Thioredoxin-like_sf"/>
</dbReference>
<dbReference type="PANTHER" id="PTHR42899:SF1">
    <property type="entry name" value="SPERMATOGENESIS-ASSOCIATED PROTEIN 20"/>
    <property type="match status" value="1"/>
</dbReference>
<name>A0A841FGK9_9ACTN</name>
<dbReference type="CDD" id="cd02955">
    <property type="entry name" value="SSP411"/>
    <property type="match status" value="1"/>
</dbReference>
<keyword evidence="3" id="KW-1185">Reference proteome</keyword>
<comment type="caution">
    <text evidence="2">The sequence shown here is derived from an EMBL/GenBank/DDBJ whole genome shotgun (WGS) entry which is preliminary data.</text>
</comment>
<dbReference type="RefSeq" id="WP_184789309.1">
    <property type="nucleotide sequence ID" value="NZ_BONT01000030.1"/>
</dbReference>
<dbReference type="GO" id="GO:0005975">
    <property type="term" value="P:carbohydrate metabolic process"/>
    <property type="evidence" value="ECO:0007669"/>
    <property type="project" value="InterPro"/>
</dbReference>
<dbReference type="SUPFAM" id="SSF48208">
    <property type="entry name" value="Six-hairpin glycosidases"/>
    <property type="match status" value="1"/>
</dbReference>
<reference evidence="2 3" key="1">
    <citation type="submission" date="2020-08" db="EMBL/GenBank/DDBJ databases">
        <title>Genomic Encyclopedia of Type Strains, Phase IV (KMG-IV): sequencing the most valuable type-strain genomes for metagenomic binning, comparative biology and taxonomic classification.</title>
        <authorList>
            <person name="Goeker M."/>
        </authorList>
    </citation>
    <scope>NUCLEOTIDE SEQUENCE [LARGE SCALE GENOMIC DNA]</scope>
    <source>
        <strain evidence="2 3">YIM 65646</strain>
    </source>
</reference>
<dbReference type="InterPro" id="IPR004879">
    <property type="entry name" value="Ssp411-like_TRX"/>
</dbReference>
<dbReference type="Proteomes" id="UP000548476">
    <property type="component" value="Unassembled WGS sequence"/>
</dbReference>
<sequence length="593" mass="63515">MNHLATALSPYLQQHAGNPVDWREWGEDALAEAKRRDLPLFISIGYAACHWCHVMAHESFEDEEVAALVNEFTIPVKVDREERPDIDAVYMQATIAITGQGGWPMTVFAAPDGTPFFAGTYFPREHFIRLVNAVGTAWATQRTELLSQGRAIVQACAAAGPDLADVSDSCPVDGPCPAGAPVEASILDAAARQIHGSFDPVNGGFGGAPKFPTAPALAFLLRHHERTGDARSLDIADHTAERMARGGIYDQLGGGYARYSVDAEWIVPHFEKMLYDNALLLGLHTELDRLTGKAIHARVADETARFVVDALGTAEGGFAAALDADTDGVEGATYVWTPAQLTEVLGADDAAWAAELFTVTEEGTFEHGTSVLQLPADPDGSAAAQRFADIRRRLTAARDLRPQPARDDKVVAAWTALAVTALTAYAAHRAQPWADVAADRAARLLADVHTVDGRLRRVSRDGRAGTAQGVLEDHAAVASAYLARHAADPDGGWLPRAKELLDLVDRHFTTGDGGFHDTADDAETLVHRPTDPTDGPTPSGWALAAQAYAEYAGVTGDPYYRDAAYRALAVAEPVLRKHPRFAGGLGVAAETMR</sequence>
<accession>A0A841FGK9</accession>
<dbReference type="Gene3D" id="3.40.30.10">
    <property type="entry name" value="Glutaredoxin"/>
    <property type="match status" value="1"/>
</dbReference>
<evidence type="ECO:0000313" key="2">
    <source>
        <dbReference type="EMBL" id="MBB6036461.1"/>
    </source>
</evidence>
<gene>
    <name evidence="2" type="ORF">HNR73_004332</name>
</gene>
<evidence type="ECO:0000313" key="3">
    <source>
        <dbReference type="Proteomes" id="UP000548476"/>
    </source>
</evidence>
<feature type="domain" description="Spermatogenesis-associated protein 20-like TRX" evidence="1">
    <location>
        <begin position="2"/>
        <end position="155"/>
    </location>
</feature>
<dbReference type="AlphaFoldDB" id="A0A841FGK9"/>
<dbReference type="SUPFAM" id="SSF52833">
    <property type="entry name" value="Thioredoxin-like"/>
    <property type="match status" value="1"/>
</dbReference>
<dbReference type="EMBL" id="JACHGT010000009">
    <property type="protein sequence ID" value="MBB6036461.1"/>
    <property type="molecule type" value="Genomic_DNA"/>
</dbReference>
<dbReference type="PANTHER" id="PTHR42899">
    <property type="entry name" value="SPERMATOGENESIS-ASSOCIATED PROTEIN 20"/>
    <property type="match status" value="1"/>
</dbReference>
<organism evidence="2 3">
    <name type="scientific">Phytomonospora endophytica</name>
    <dbReference type="NCBI Taxonomy" id="714109"/>
    <lineage>
        <taxon>Bacteria</taxon>
        <taxon>Bacillati</taxon>
        <taxon>Actinomycetota</taxon>
        <taxon>Actinomycetes</taxon>
        <taxon>Micromonosporales</taxon>
        <taxon>Micromonosporaceae</taxon>
        <taxon>Phytomonospora</taxon>
    </lineage>
</organism>
<dbReference type="Pfam" id="PF03190">
    <property type="entry name" value="Thioredox_DsbH"/>
    <property type="match status" value="1"/>
</dbReference>